<evidence type="ECO:0000256" key="1">
    <source>
        <dbReference type="SAM" id="MobiDB-lite"/>
    </source>
</evidence>
<accession>A0A818SVF8</accession>
<feature type="region of interest" description="Disordered" evidence="1">
    <location>
        <begin position="1"/>
        <end position="25"/>
    </location>
</feature>
<evidence type="ECO:0000313" key="3">
    <source>
        <dbReference type="EMBL" id="CAF3676050.1"/>
    </source>
</evidence>
<dbReference type="EMBL" id="CAJOBB010000422">
    <property type="protein sequence ID" value="CAF3676050.1"/>
    <property type="molecule type" value="Genomic_DNA"/>
</dbReference>
<dbReference type="Proteomes" id="UP000663860">
    <property type="component" value="Unassembled WGS sequence"/>
</dbReference>
<reference evidence="3" key="1">
    <citation type="submission" date="2021-02" db="EMBL/GenBank/DDBJ databases">
        <authorList>
            <person name="Nowell W R."/>
        </authorList>
    </citation>
    <scope>NUCLEOTIDE SEQUENCE</scope>
</reference>
<comment type="caution">
    <text evidence="3">The sequence shown here is derived from an EMBL/GenBank/DDBJ whole genome shotgun (WGS) entry which is preliminary data.</text>
</comment>
<name>A0A818SVF8_9BILA</name>
<evidence type="ECO:0000313" key="4">
    <source>
        <dbReference type="Proteomes" id="UP000663868"/>
    </source>
</evidence>
<evidence type="ECO:0000313" key="2">
    <source>
        <dbReference type="EMBL" id="CAF0969034.1"/>
    </source>
</evidence>
<sequence length="110" mass="12760">MNTLHLSSNDLSNTTNSEKAMLDEDMNITTSETDIYRMLLKNSCTLSNDLLELQQIEYEQCIILAEIDRIDVEKQRLKYLLDLLQSTKSNGRKKSQKHQLKRINSNPKSD</sequence>
<protein>
    <submittedName>
        <fullName evidence="3">Uncharacterized protein</fullName>
    </submittedName>
</protein>
<proteinExistence type="predicted"/>
<organism evidence="3 4">
    <name type="scientific">Adineta steineri</name>
    <dbReference type="NCBI Taxonomy" id="433720"/>
    <lineage>
        <taxon>Eukaryota</taxon>
        <taxon>Metazoa</taxon>
        <taxon>Spiralia</taxon>
        <taxon>Gnathifera</taxon>
        <taxon>Rotifera</taxon>
        <taxon>Eurotatoria</taxon>
        <taxon>Bdelloidea</taxon>
        <taxon>Adinetida</taxon>
        <taxon>Adinetidae</taxon>
        <taxon>Adineta</taxon>
    </lineage>
</organism>
<dbReference type="Proteomes" id="UP000663868">
    <property type="component" value="Unassembled WGS sequence"/>
</dbReference>
<dbReference type="EMBL" id="CAJNOE010000140">
    <property type="protein sequence ID" value="CAF0969034.1"/>
    <property type="molecule type" value="Genomic_DNA"/>
</dbReference>
<dbReference type="AlphaFoldDB" id="A0A818SVF8"/>
<feature type="compositionally biased region" description="Low complexity" evidence="1">
    <location>
        <begin position="1"/>
        <end position="17"/>
    </location>
</feature>
<gene>
    <name evidence="2" type="ORF">IZO911_LOCUS15936</name>
    <name evidence="3" type="ORF">KXQ929_LOCUS9331</name>
</gene>
<feature type="compositionally biased region" description="Basic residues" evidence="1">
    <location>
        <begin position="90"/>
        <end position="101"/>
    </location>
</feature>
<feature type="region of interest" description="Disordered" evidence="1">
    <location>
        <begin position="89"/>
        <end position="110"/>
    </location>
</feature>